<dbReference type="InterPro" id="IPR001653">
    <property type="entry name" value="DAP_epimerase_DapF"/>
</dbReference>
<evidence type="ECO:0000256" key="2">
    <source>
        <dbReference type="ARBA" id="ARBA00010219"/>
    </source>
</evidence>
<dbReference type="FunFam" id="3.10.310.10:FF:000001">
    <property type="entry name" value="Diaminopimelate epimerase"/>
    <property type="match status" value="1"/>
</dbReference>
<feature type="binding site" evidence="9">
    <location>
        <position position="165"/>
    </location>
    <ligand>
        <name>substrate</name>
    </ligand>
</feature>
<dbReference type="SUPFAM" id="SSF54506">
    <property type="entry name" value="Diaminopimelate epimerase-like"/>
    <property type="match status" value="1"/>
</dbReference>
<evidence type="ECO:0000313" key="11">
    <source>
        <dbReference type="EMBL" id="CAA9295071.1"/>
    </source>
</evidence>
<evidence type="ECO:0000256" key="1">
    <source>
        <dbReference type="ARBA" id="ARBA00005196"/>
    </source>
</evidence>
<evidence type="ECO:0000256" key="5">
    <source>
        <dbReference type="ARBA" id="ARBA00022605"/>
    </source>
</evidence>
<feature type="binding site" evidence="9">
    <location>
        <position position="198"/>
    </location>
    <ligand>
        <name>substrate</name>
    </ligand>
</feature>
<organism evidence="11">
    <name type="scientific">uncultured Armatimonadetes bacterium</name>
    <dbReference type="NCBI Taxonomy" id="157466"/>
    <lineage>
        <taxon>Bacteria</taxon>
        <taxon>Bacillati</taxon>
        <taxon>Armatimonadota</taxon>
        <taxon>environmental samples</taxon>
    </lineage>
</organism>
<evidence type="ECO:0000256" key="9">
    <source>
        <dbReference type="HAMAP-Rule" id="MF_00197"/>
    </source>
</evidence>
<comment type="catalytic activity">
    <reaction evidence="8 9">
        <text>(2S,6S)-2,6-diaminopimelate = meso-2,6-diaminopimelate</text>
        <dbReference type="Rhea" id="RHEA:15393"/>
        <dbReference type="ChEBI" id="CHEBI:57609"/>
        <dbReference type="ChEBI" id="CHEBI:57791"/>
        <dbReference type="EC" id="5.1.1.7"/>
    </reaction>
</comment>
<feature type="active site" description="Proton acceptor" evidence="9">
    <location>
        <position position="225"/>
    </location>
</feature>
<evidence type="ECO:0000256" key="10">
    <source>
        <dbReference type="PROSITE-ProRule" id="PRU10125"/>
    </source>
</evidence>
<dbReference type="UniPathway" id="UPA00034">
    <property type="reaction ID" value="UER00025"/>
</dbReference>
<evidence type="ECO:0000256" key="3">
    <source>
        <dbReference type="ARBA" id="ARBA00013080"/>
    </source>
</evidence>
<feature type="active site" description="Proton donor" evidence="9">
    <location>
        <position position="76"/>
    </location>
</feature>
<evidence type="ECO:0000256" key="6">
    <source>
        <dbReference type="ARBA" id="ARBA00023154"/>
    </source>
</evidence>
<comment type="subcellular location">
    <subcellularLocation>
        <location evidence="9">Cytoplasm</location>
    </subcellularLocation>
</comment>
<accession>A0A6J4K3W5</accession>
<sequence>MNLTFTKMQGIGNDFVVVDCLTSGGPNEAGLQTHAVRLCDRRFGIGGDGVLLVLPSRVANFKMRMFNPDGSEAEMCGNGIRCFAKYVYDRGYTKNTQISVETLGGTKTLRLTPKNGKVETVKVDMGCPSLERGDLPMRGEPGRVVSEPLKADGRKWEITGVSVGNPHAVLFTDAAESFPIERVGQAIETHPAFPRRINVHAVQVLSNDEIRMVTWERGAGRTHGCGTGACASVVASAVNNRTGRRVLAHLPGGDLLIEWNGDNRIQMTGPAVEVFTGQIGLH</sequence>
<feature type="binding site" evidence="9">
    <location>
        <begin position="216"/>
        <end position="217"/>
    </location>
    <ligand>
        <name>substrate</name>
    </ligand>
</feature>
<dbReference type="PANTHER" id="PTHR31689">
    <property type="entry name" value="DIAMINOPIMELATE EPIMERASE, CHLOROPLASTIC"/>
    <property type="match status" value="1"/>
</dbReference>
<comment type="caution">
    <text evidence="9">Lacks conserved residue(s) required for the propagation of feature annotation.</text>
</comment>
<feature type="binding site" evidence="9">
    <location>
        <begin position="77"/>
        <end position="78"/>
    </location>
    <ligand>
        <name>substrate</name>
    </ligand>
</feature>
<feature type="binding site" evidence="9">
    <location>
        <position position="13"/>
    </location>
    <ligand>
        <name>substrate</name>
    </ligand>
</feature>
<feature type="site" description="Could be important to modulate the pK values of the two catalytic cysteine residues" evidence="9">
    <location>
        <position position="216"/>
    </location>
</feature>
<reference evidence="11" key="1">
    <citation type="submission" date="2020-02" db="EMBL/GenBank/DDBJ databases">
        <authorList>
            <person name="Meier V. D."/>
        </authorList>
    </citation>
    <scope>NUCLEOTIDE SEQUENCE</scope>
    <source>
        <strain evidence="11">AVDCRST_MAG63</strain>
    </source>
</reference>
<protein>
    <recommendedName>
        <fullName evidence="3 9">Diaminopimelate epimerase</fullName>
        <shortName evidence="9">DAP epimerase</shortName>
        <ecNumber evidence="3 9">5.1.1.7</ecNumber>
    </recommendedName>
    <alternativeName>
        <fullName evidence="9">PLP-independent amino acid racemase</fullName>
    </alternativeName>
</protein>
<dbReference type="GO" id="GO:0005829">
    <property type="term" value="C:cytosol"/>
    <property type="evidence" value="ECO:0007669"/>
    <property type="project" value="TreeGrafter"/>
</dbReference>
<comment type="pathway">
    <text evidence="1 9">Amino-acid biosynthesis; L-lysine biosynthesis via DAP pathway; DL-2,6-diaminopimelate from LL-2,6-diaminopimelate: step 1/1.</text>
</comment>
<dbReference type="AlphaFoldDB" id="A0A6J4K3W5"/>
<dbReference type="EC" id="5.1.1.7" evidence="3 9"/>
<evidence type="ECO:0000256" key="8">
    <source>
        <dbReference type="ARBA" id="ARBA00051712"/>
    </source>
</evidence>
<evidence type="ECO:0000256" key="7">
    <source>
        <dbReference type="ARBA" id="ARBA00023235"/>
    </source>
</evidence>
<dbReference type="GO" id="GO:0009089">
    <property type="term" value="P:lysine biosynthetic process via diaminopimelate"/>
    <property type="evidence" value="ECO:0007669"/>
    <property type="project" value="UniProtKB-UniRule"/>
</dbReference>
<feature type="binding site" evidence="9">
    <location>
        <position position="67"/>
    </location>
    <ligand>
        <name>substrate</name>
    </ligand>
</feature>
<gene>
    <name evidence="9" type="primary">dapF</name>
    <name evidence="11" type="ORF">AVDCRST_MAG63-4694</name>
</gene>
<dbReference type="GO" id="GO:0008837">
    <property type="term" value="F:diaminopimelate epimerase activity"/>
    <property type="evidence" value="ECO:0007669"/>
    <property type="project" value="UniProtKB-UniRule"/>
</dbReference>
<dbReference type="Gene3D" id="3.10.310.10">
    <property type="entry name" value="Diaminopimelate Epimerase, Chain A, domain 1"/>
    <property type="match status" value="2"/>
</dbReference>
<keyword evidence="5 9" id="KW-0028">Amino-acid biosynthesis</keyword>
<dbReference type="HAMAP" id="MF_00197">
    <property type="entry name" value="DAP_epimerase"/>
    <property type="match status" value="1"/>
</dbReference>
<feature type="active site" evidence="10">
    <location>
        <position position="76"/>
    </location>
</feature>
<keyword evidence="6 9" id="KW-0457">Lysine biosynthesis</keyword>
<name>A0A6J4K3W5_9BACT</name>
<comment type="function">
    <text evidence="9">Catalyzes the stereoinversion of LL-2,6-diaminopimelate (L,L-DAP) to meso-diaminopimelate (meso-DAP), a precursor of L-lysine and an essential component of the bacterial peptidoglycan.</text>
</comment>
<feature type="binding site" evidence="9">
    <location>
        <begin position="226"/>
        <end position="227"/>
    </location>
    <ligand>
        <name>substrate</name>
    </ligand>
</feature>
<feature type="site" description="Could be important to modulate the pK values of the two catalytic cysteine residues" evidence="9">
    <location>
        <position position="167"/>
    </location>
</feature>
<dbReference type="Pfam" id="PF01678">
    <property type="entry name" value="DAP_epimerase"/>
    <property type="match status" value="2"/>
</dbReference>
<evidence type="ECO:0000256" key="4">
    <source>
        <dbReference type="ARBA" id="ARBA00022490"/>
    </source>
</evidence>
<comment type="subunit">
    <text evidence="9">Homodimer.</text>
</comment>
<comment type="similarity">
    <text evidence="2 9">Belongs to the diaminopimelate epimerase family.</text>
</comment>
<dbReference type="InterPro" id="IPR018510">
    <property type="entry name" value="DAP_epimerase_AS"/>
</dbReference>
<dbReference type="PROSITE" id="PS01326">
    <property type="entry name" value="DAP_EPIMERASE"/>
    <property type="match status" value="1"/>
</dbReference>
<keyword evidence="7 9" id="KW-0413">Isomerase</keyword>
<proteinExistence type="inferred from homology"/>
<dbReference type="PANTHER" id="PTHR31689:SF0">
    <property type="entry name" value="DIAMINOPIMELATE EPIMERASE"/>
    <property type="match status" value="1"/>
</dbReference>
<dbReference type="EMBL" id="CADCTO010000658">
    <property type="protein sequence ID" value="CAA9295071.1"/>
    <property type="molecule type" value="Genomic_DNA"/>
</dbReference>
<keyword evidence="4 9" id="KW-0963">Cytoplasm</keyword>
<dbReference type="NCBIfam" id="TIGR00652">
    <property type="entry name" value="DapF"/>
    <property type="match status" value="1"/>
</dbReference>